<accession>A0ABW2TJN0</accession>
<dbReference type="InterPro" id="IPR027417">
    <property type="entry name" value="P-loop_NTPase"/>
</dbReference>
<organism evidence="1 2">
    <name type="scientific">Actinokineospora soli</name>
    <dbReference type="NCBI Taxonomy" id="1048753"/>
    <lineage>
        <taxon>Bacteria</taxon>
        <taxon>Bacillati</taxon>
        <taxon>Actinomycetota</taxon>
        <taxon>Actinomycetes</taxon>
        <taxon>Pseudonocardiales</taxon>
        <taxon>Pseudonocardiaceae</taxon>
        <taxon>Actinokineospora</taxon>
    </lineage>
</organism>
<keyword evidence="2" id="KW-1185">Reference proteome</keyword>
<sequence>METRALPIEVTSFVGRRDEVAAVGGLLGSARLVTLTGPGGVGKTRVAMRVAAGASFARVQAVELADVDDPGLVAPTVAAHLDAGEAGGDVVAAVLDALGDDRVLLVLDNCERLVDAVAKLVDRLLRGAPGVVVLATSREPLGVAGEVVTTIAPLSTADPERVRSVADVLAHDGTRLLVERAQAVVPGFAVDEDNHRDVARLCHRLEGMPLAIELAAVRLRALSAGEVADRLDDRFRLLSVGRRGGPERHRTLAATVEWSHSLCTRAERALWARISVFSGGAGPAAVEGCARGRTCPRGPCWTWRRRWWRSRC</sequence>
<protein>
    <submittedName>
        <fullName evidence="1">ATP-binding protein</fullName>
    </submittedName>
</protein>
<name>A0ABW2TJN0_9PSEU</name>
<comment type="caution">
    <text evidence="1">The sequence shown here is derived from an EMBL/GenBank/DDBJ whole genome shotgun (WGS) entry which is preliminary data.</text>
</comment>
<dbReference type="PANTHER" id="PTHR47691:SF3">
    <property type="entry name" value="HTH-TYPE TRANSCRIPTIONAL REGULATOR RV0890C-RELATED"/>
    <property type="match status" value="1"/>
</dbReference>
<dbReference type="Proteomes" id="UP001596512">
    <property type="component" value="Unassembled WGS sequence"/>
</dbReference>
<dbReference type="GO" id="GO:0005524">
    <property type="term" value="F:ATP binding"/>
    <property type="evidence" value="ECO:0007669"/>
    <property type="project" value="UniProtKB-KW"/>
</dbReference>
<proteinExistence type="predicted"/>
<dbReference type="PRINTS" id="PR00364">
    <property type="entry name" value="DISEASERSIST"/>
</dbReference>
<evidence type="ECO:0000313" key="2">
    <source>
        <dbReference type="Proteomes" id="UP001596512"/>
    </source>
</evidence>
<gene>
    <name evidence="1" type="ORF">ACFQV2_08325</name>
</gene>
<dbReference type="EMBL" id="JBHTEY010000004">
    <property type="protein sequence ID" value="MFC7613609.1"/>
    <property type="molecule type" value="Genomic_DNA"/>
</dbReference>
<reference evidence="2" key="1">
    <citation type="journal article" date="2019" name="Int. J. Syst. Evol. Microbiol.">
        <title>The Global Catalogue of Microorganisms (GCM) 10K type strain sequencing project: providing services to taxonomists for standard genome sequencing and annotation.</title>
        <authorList>
            <consortium name="The Broad Institute Genomics Platform"/>
            <consortium name="The Broad Institute Genome Sequencing Center for Infectious Disease"/>
            <person name="Wu L."/>
            <person name="Ma J."/>
        </authorList>
    </citation>
    <scope>NUCLEOTIDE SEQUENCE [LARGE SCALE GENOMIC DNA]</scope>
    <source>
        <strain evidence="2">JCM 17695</strain>
    </source>
</reference>
<dbReference type="PANTHER" id="PTHR47691">
    <property type="entry name" value="REGULATOR-RELATED"/>
    <property type="match status" value="1"/>
</dbReference>
<evidence type="ECO:0000313" key="1">
    <source>
        <dbReference type="EMBL" id="MFC7613609.1"/>
    </source>
</evidence>
<keyword evidence="1" id="KW-0067">ATP-binding</keyword>
<dbReference type="Gene3D" id="3.40.50.300">
    <property type="entry name" value="P-loop containing nucleotide triphosphate hydrolases"/>
    <property type="match status" value="1"/>
</dbReference>
<dbReference type="SUPFAM" id="SSF52540">
    <property type="entry name" value="P-loop containing nucleoside triphosphate hydrolases"/>
    <property type="match status" value="1"/>
</dbReference>
<keyword evidence="1" id="KW-0547">Nucleotide-binding</keyword>